<dbReference type="Proteomes" id="UP000015620">
    <property type="component" value="Chromosome"/>
</dbReference>
<sequence>MKIIITVYTEKEECKKRVFISHFPHLKNKKRLTVKNIQAQCKKIRYTRYFISFIFIFVFLYKL</sequence>
<protein>
    <submittedName>
        <fullName evidence="2">Uncharacterized protein</fullName>
    </submittedName>
</protein>
<keyword evidence="3" id="KW-1185">Reference proteome</keyword>
<keyword evidence="1" id="KW-0472">Membrane</keyword>
<gene>
    <name evidence="2" type="ORF">TPE_1684</name>
</gene>
<keyword evidence="1" id="KW-1133">Transmembrane helix</keyword>
<evidence type="ECO:0000313" key="3">
    <source>
        <dbReference type="Proteomes" id="UP000015620"/>
    </source>
</evidence>
<feature type="transmembrane region" description="Helical" evidence="1">
    <location>
        <begin position="46"/>
        <end position="62"/>
    </location>
</feature>
<dbReference type="PATRIC" id="fig|1291379.3.peg.1663"/>
<organism evidence="2 3">
    <name type="scientific">Treponema pedis str. T A4</name>
    <dbReference type="NCBI Taxonomy" id="1291379"/>
    <lineage>
        <taxon>Bacteria</taxon>
        <taxon>Pseudomonadati</taxon>
        <taxon>Spirochaetota</taxon>
        <taxon>Spirochaetia</taxon>
        <taxon>Spirochaetales</taxon>
        <taxon>Treponemataceae</taxon>
        <taxon>Treponema</taxon>
    </lineage>
</organism>
<proteinExistence type="predicted"/>
<evidence type="ECO:0000313" key="2">
    <source>
        <dbReference type="EMBL" id="AGT44167.1"/>
    </source>
</evidence>
<reference evidence="2 3" key="1">
    <citation type="journal article" date="2013" name="PLoS ONE">
        <title>Genome-Wide Relatedness of Treponema pedis, from Gingiva and Necrotic Skin Lesions of Pigs, with the Human Oral Pathogen Treponema denticola.</title>
        <authorList>
            <person name="Svartstrom O."/>
            <person name="Mushtaq M."/>
            <person name="Pringle M."/>
            <person name="Segerman B."/>
        </authorList>
    </citation>
    <scope>NUCLEOTIDE SEQUENCE [LARGE SCALE GENOMIC DNA]</scope>
    <source>
        <strain evidence="2">T A4</strain>
    </source>
</reference>
<accession>S5ZNL1</accession>
<evidence type="ECO:0000256" key="1">
    <source>
        <dbReference type="SAM" id="Phobius"/>
    </source>
</evidence>
<dbReference type="KEGG" id="tped:TPE_1684"/>
<keyword evidence="1" id="KW-0812">Transmembrane</keyword>
<dbReference type="HOGENOM" id="CLU_2884610_0_0_12"/>
<dbReference type="AlphaFoldDB" id="S5ZNL1"/>
<name>S5ZNL1_9SPIR</name>
<dbReference type="EMBL" id="CP004120">
    <property type="protein sequence ID" value="AGT44167.1"/>
    <property type="molecule type" value="Genomic_DNA"/>
</dbReference>